<accession>A0A8C9G8W7</accession>
<dbReference type="Proteomes" id="UP000694428">
    <property type="component" value="Unplaced"/>
</dbReference>
<dbReference type="AlphaFoldDB" id="A0A8C9G8W7"/>
<keyword evidence="2" id="KW-1185">Reference proteome</keyword>
<dbReference type="Gene3D" id="3.40.50.720">
    <property type="entry name" value="NAD(P)-binding Rossmann-like Domain"/>
    <property type="match status" value="1"/>
</dbReference>
<dbReference type="InterPro" id="IPR002587">
    <property type="entry name" value="Myo-inos-1-P_Synthase"/>
</dbReference>
<name>A0A8C9G8W7_PAVCR</name>
<dbReference type="Ensembl" id="ENSPSTT00000025308.1">
    <property type="protein sequence ID" value="ENSPSTP00000024051.1"/>
    <property type="gene ID" value="ENSPSTG00000017745.1"/>
</dbReference>
<sequence length="166" mass="17886">MAAQRWVPASPEPRAEALEPFVVESPDVAYSKDFIEAQYTYSTAHVCREGGVTKVRPCSTRFTFRTARHVPRLGLMLVGWGGNNGTTVTAAVLANRLGLSWMTKTGRKKANYYGSLLQASTVCLGAGPTGDVYVPFRDLLPMVHPNDIVFDGRRGAGLGGGWGAVL</sequence>
<reference evidence="1" key="1">
    <citation type="submission" date="2025-08" db="UniProtKB">
        <authorList>
            <consortium name="Ensembl"/>
        </authorList>
    </citation>
    <scope>IDENTIFICATION</scope>
</reference>
<dbReference type="GO" id="GO:0004512">
    <property type="term" value="F:inositol-3-phosphate synthase activity"/>
    <property type="evidence" value="ECO:0007669"/>
    <property type="project" value="InterPro"/>
</dbReference>
<dbReference type="GO" id="GO:0008654">
    <property type="term" value="P:phospholipid biosynthetic process"/>
    <property type="evidence" value="ECO:0007669"/>
    <property type="project" value="InterPro"/>
</dbReference>
<dbReference type="PANTHER" id="PTHR11510">
    <property type="entry name" value="MYO-INOSITOL-1 PHOSPHATE SYNTHASE"/>
    <property type="match status" value="1"/>
</dbReference>
<organism evidence="1 2">
    <name type="scientific">Pavo cristatus</name>
    <name type="common">Indian peafowl</name>
    <name type="synonym">Blue peafowl</name>
    <dbReference type="NCBI Taxonomy" id="9049"/>
    <lineage>
        <taxon>Eukaryota</taxon>
        <taxon>Metazoa</taxon>
        <taxon>Chordata</taxon>
        <taxon>Craniata</taxon>
        <taxon>Vertebrata</taxon>
        <taxon>Euteleostomi</taxon>
        <taxon>Archelosauria</taxon>
        <taxon>Archosauria</taxon>
        <taxon>Dinosauria</taxon>
        <taxon>Saurischia</taxon>
        <taxon>Theropoda</taxon>
        <taxon>Coelurosauria</taxon>
        <taxon>Aves</taxon>
        <taxon>Neognathae</taxon>
        <taxon>Galloanserae</taxon>
        <taxon>Galliformes</taxon>
        <taxon>Phasianidae</taxon>
        <taxon>Phasianinae</taxon>
        <taxon>Pavo</taxon>
    </lineage>
</organism>
<dbReference type="GO" id="GO:0006021">
    <property type="term" value="P:inositol biosynthetic process"/>
    <property type="evidence" value="ECO:0007669"/>
    <property type="project" value="InterPro"/>
</dbReference>
<proteinExistence type="predicted"/>
<protein>
    <recommendedName>
        <fullName evidence="3">Inositol-3-phosphate synthase 1</fullName>
    </recommendedName>
</protein>
<evidence type="ECO:0008006" key="3">
    <source>
        <dbReference type="Google" id="ProtNLM"/>
    </source>
</evidence>
<dbReference type="InterPro" id="IPR036291">
    <property type="entry name" value="NAD(P)-bd_dom_sf"/>
</dbReference>
<dbReference type="Pfam" id="PF07994">
    <property type="entry name" value="NAD_binding_5"/>
    <property type="match status" value="1"/>
</dbReference>
<reference evidence="1" key="2">
    <citation type="submission" date="2025-09" db="UniProtKB">
        <authorList>
            <consortium name="Ensembl"/>
        </authorList>
    </citation>
    <scope>IDENTIFICATION</scope>
</reference>
<evidence type="ECO:0000313" key="2">
    <source>
        <dbReference type="Proteomes" id="UP000694428"/>
    </source>
</evidence>
<evidence type="ECO:0000313" key="1">
    <source>
        <dbReference type="Ensembl" id="ENSPSTP00000024051.1"/>
    </source>
</evidence>
<dbReference type="SUPFAM" id="SSF51735">
    <property type="entry name" value="NAD(P)-binding Rossmann-fold domains"/>
    <property type="match status" value="1"/>
</dbReference>